<dbReference type="Proteomes" id="UP000593565">
    <property type="component" value="Unassembled WGS sequence"/>
</dbReference>
<comment type="caution">
    <text evidence="1">The sequence shown here is derived from an EMBL/GenBank/DDBJ whole genome shotgun (WGS) entry which is preliminary data.</text>
</comment>
<keyword evidence="2" id="KW-1185">Reference proteome</keyword>
<gene>
    <name evidence="1" type="ORF">AMELA_G00166720</name>
</gene>
<evidence type="ECO:0000313" key="1">
    <source>
        <dbReference type="EMBL" id="KAF4080111.1"/>
    </source>
</evidence>
<accession>A0A7J6AE58</accession>
<name>A0A7J6AE58_AMEME</name>
<sequence length="68" mass="7999">MIFCGVIKHTLRQSPAVCGKMQTEAEEQQKLIFQKRGNKSLLERVKEDEDMFRHRIESLPGKRPNMKK</sequence>
<dbReference type="EMBL" id="JAAGNN010000014">
    <property type="protein sequence ID" value="KAF4080111.1"/>
    <property type="molecule type" value="Genomic_DNA"/>
</dbReference>
<protein>
    <submittedName>
        <fullName evidence="1">Uncharacterized protein</fullName>
    </submittedName>
</protein>
<dbReference type="AlphaFoldDB" id="A0A7J6AE58"/>
<organism evidence="1 2">
    <name type="scientific">Ameiurus melas</name>
    <name type="common">Black bullhead</name>
    <name type="synonym">Silurus melas</name>
    <dbReference type="NCBI Taxonomy" id="219545"/>
    <lineage>
        <taxon>Eukaryota</taxon>
        <taxon>Metazoa</taxon>
        <taxon>Chordata</taxon>
        <taxon>Craniata</taxon>
        <taxon>Vertebrata</taxon>
        <taxon>Euteleostomi</taxon>
        <taxon>Actinopterygii</taxon>
        <taxon>Neopterygii</taxon>
        <taxon>Teleostei</taxon>
        <taxon>Ostariophysi</taxon>
        <taxon>Siluriformes</taxon>
        <taxon>Ictaluridae</taxon>
        <taxon>Ameiurus</taxon>
    </lineage>
</organism>
<evidence type="ECO:0000313" key="2">
    <source>
        <dbReference type="Proteomes" id="UP000593565"/>
    </source>
</evidence>
<proteinExistence type="predicted"/>
<reference evidence="1 2" key="1">
    <citation type="submission" date="2020-02" db="EMBL/GenBank/DDBJ databases">
        <title>A chromosome-scale genome assembly of the black bullhead catfish (Ameiurus melas).</title>
        <authorList>
            <person name="Wen M."/>
            <person name="Zham M."/>
            <person name="Cabau C."/>
            <person name="Klopp C."/>
            <person name="Donnadieu C."/>
            <person name="Roques C."/>
            <person name="Bouchez O."/>
            <person name="Lampietro C."/>
            <person name="Jouanno E."/>
            <person name="Herpin A."/>
            <person name="Louis A."/>
            <person name="Berthelot C."/>
            <person name="Parey E."/>
            <person name="Roest-Crollius H."/>
            <person name="Braasch I."/>
            <person name="Postlethwait J."/>
            <person name="Robinson-Rechavi M."/>
            <person name="Echchiki A."/>
            <person name="Begum T."/>
            <person name="Montfort J."/>
            <person name="Schartl M."/>
            <person name="Bobe J."/>
            <person name="Guiguen Y."/>
        </authorList>
    </citation>
    <scope>NUCLEOTIDE SEQUENCE [LARGE SCALE GENOMIC DNA]</scope>
    <source>
        <strain evidence="1">M_S1</strain>
        <tissue evidence="1">Blood</tissue>
    </source>
</reference>